<name>A0A1F5F514_9BACT</name>
<dbReference type="InterPro" id="IPR051349">
    <property type="entry name" value="Hydrogenase_assoc-protein"/>
</dbReference>
<dbReference type="SUPFAM" id="SSF56770">
    <property type="entry name" value="HydA/Nqo6-like"/>
    <property type="match status" value="1"/>
</dbReference>
<comment type="caution">
    <text evidence="3">The sequence shown here is derived from an EMBL/GenBank/DDBJ whole genome shotgun (WGS) entry which is preliminary data.</text>
</comment>
<dbReference type="Pfam" id="PF01058">
    <property type="entry name" value="Oxidored_q6"/>
    <property type="match status" value="1"/>
</dbReference>
<proteinExistence type="predicted"/>
<dbReference type="PANTHER" id="PTHR42845">
    <property type="entry name" value="COENZYME F420-REDUCING HYDROGENASE, GAMMA SUBUNIT"/>
    <property type="match status" value="1"/>
</dbReference>
<evidence type="ECO:0000313" key="4">
    <source>
        <dbReference type="Proteomes" id="UP000177187"/>
    </source>
</evidence>
<evidence type="ECO:0000259" key="2">
    <source>
        <dbReference type="Pfam" id="PF01058"/>
    </source>
</evidence>
<reference evidence="3 4" key="1">
    <citation type="journal article" date="2016" name="Nat. Commun.">
        <title>Thousands of microbial genomes shed light on interconnected biogeochemical processes in an aquifer system.</title>
        <authorList>
            <person name="Anantharaman K."/>
            <person name="Brown C.T."/>
            <person name="Hug L.A."/>
            <person name="Sharon I."/>
            <person name="Castelle C.J."/>
            <person name="Probst A.J."/>
            <person name="Thomas B.C."/>
            <person name="Singh A."/>
            <person name="Wilkins M.J."/>
            <person name="Karaoz U."/>
            <person name="Brodie E.L."/>
            <person name="Williams K.H."/>
            <person name="Hubbard S.S."/>
            <person name="Banfield J.F."/>
        </authorList>
    </citation>
    <scope>NUCLEOTIDE SEQUENCE [LARGE SCALE GENOMIC DNA]</scope>
</reference>
<organism evidence="3 4">
    <name type="scientific">Candidatus Coatesbacteria bacterium RBG_13_66_14</name>
    <dbReference type="NCBI Taxonomy" id="1817816"/>
    <lineage>
        <taxon>Bacteria</taxon>
        <taxon>Candidatus Coatesiibacteriota</taxon>
    </lineage>
</organism>
<dbReference type="AlphaFoldDB" id="A0A1F5F514"/>
<feature type="domain" description="NADH:ubiquinone oxidoreductase-like 20kDa subunit" evidence="2">
    <location>
        <begin position="14"/>
        <end position="179"/>
    </location>
</feature>
<dbReference type="Proteomes" id="UP000177187">
    <property type="component" value="Unassembled WGS sequence"/>
</dbReference>
<dbReference type="InterPro" id="IPR037024">
    <property type="entry name" value="NiFe_Hase_small_N_sf"/>
</dbReference>
<dbReference type="Gene3D" id="3.40.50.700">
    <property type="entry name" value="NADH:ubiquinone oxidoreductase-like, 20kDa subunit"/>
    <property type="match status" value="1"/>
</dbReference>
<dbReference type="STRING" id="1817816.A2Y64_08865"/>
<dbReference type="EMBL" id="MFAF01000095">
    <property type="protein sequence ID" value="OGD74737.1"/>
    <property type="molecule type" value="Genomic_DNA"/>
</dbReference>
<accession>A0A1F5F514</accession>
<dbReference type="PANTHER" id="PTHR42845:SF2">
    <property type="entry name" value="F420-NON-REDUCING HYDROGENASE VHU SUBUNIT G"/>
    <property type="match status" value="1"/>
</dbReference>
<protein>
    <submittedName>
        <fullName evidence="3">Oxidoreductase</fullName>
    </submittedName>
</protein>
<sequence>MAKPKVAFYWCASCGGCEEAVVDLAEDILAVVGAVDIVFWPVALDFKKSDVEAHEDGSVAVSFINGAVRTSEQEEMVKLLRRKSGLVVAFGSCAHLGGIPGLANFHDRKSIFERVYKEAPSNANPGGVLPQTQTTVDGKELTLPEFHDTVRTLDQVIDVDYYLPGCAPPPDLILGAVTAILEGKLPEKGAVLAPDKSLCDTCPLNDSKPEKVSLAEFKRPHQILADPEKCYLAQGLICHGPATRSGCGERCINANMPCRGCFGPTKGVRDQGAKILSFLASIAGLEGEEKMTDEEVGRLIGQIDDPAGLFYFYSLPASLLKRKNLRQGA</sequence>
<gene>
    <name evidence="3" type="ORF">A2Y64_08865</name>
</gene>
<evidence type="ECO:0000313" key="3">
    <source>
        <dbReference type="EMBL" id="OGD74737.1"/>
    </source>
</evidence>
<dbReference type="GO" id="GO:0051536">
    <property type="term" value="F:iron-sulfur cluster binding"/>
    <property type="evidence" value="ECO:0007669"/>
    <property type="project" value="InterPro"/>
</dbReference>
<dbReference type="InterPro" id="IPR006137">
    <property type="entry name" value="NADH_UbQ_OxRdtase-like_20kDa"/>
</dbReference>
<evidence type="ECO:0000256" key="1">
    <source>
        <dbReference type="ARBA" id="ARBA00023002"/>
    </source>
</evidence>
<dbReference type="GO" id="GO:0016491">
    <property type="term" value="F:oxidoreductase activity"/>
    <property type="evidence" value="ECO:0007669"/>
    <property type="project" value="UniProtKB-KW"/>
</dbReference>
<keyword evidence="1" id="KW-0560">Oxidoreductase</keyword>